<keyword evidence="2 3" id="KW-0040">ANK repeat</keyword>
<keyword evidence="7" id="KW-1185">Reference proteome</keyword>
<dbReference type="RefSeq" id="XP_001838888.2">
    <property type="nucleotide sequence ID" value="XM_001838836.2"/>
</dbReference>
<keyword evidence="1" id="KW-0677">Repeat</keyword>
<feature type="region of interest" description="Disordered" evidence="4">
    <location>
        <begin position="1"/>
        <end position="82"/>
    </location>
</feature>
<accession>A8P571</accession>
<sequence>MLSTAALDETITNCDDGPSPSEGRAAASSASASRALNPAHTADEAMGRPTLLSDVDRHSPPVSVSVVDDMEDSTGSSAEVTRSSNVASGGILNNSDHVTISGGNFVNVGRDTVNNTTNIYNSSAEPPPGDECSKWASQAAEWLAPHVNFRVIHNSIQKQSTPGTGCGFIESYLVSAWFRGETSVIWGTGLAGAGKSVLASKLVDRLEQDVDETRDISVIFAYLRYTEPLSVEDVLEGLIKLHLQEHPFLGGIVKPLHSHHVNRGTRPSQQELIDVLRTIEKEFRVNYIVLDGVDEINPDTQFDLIETINSLQSKVSADGEDMALMVSDNVKRNPSLRSLVKRHGIEEELLSQILEKADGMFLHAKLQVEAIQDCLSVQTLRETLERIPPGLDGIYADTLARIEKRPEHALFAKEVLLWLLYCKRPLSVEEVRYAVANLPESYIFDEGRLIDEADLISICCGLIHIQENGWGPTVVRLIHYTAYDSLKRLLYKDFPDPHGVLTRICIQRLVAFDLTNLPGPSSTMGQNLASCINNHPFLRYAHVHWASHARESQSHQMWTAIIEFIRQCSSFPCGYRPGGFNTHILLLQPLHVVAAYNLPALVPAIAGHGEINAITEVELVIDEEGRDGPRWTPLIIASMNGYEKVVMNLLREKGIAVNTRGSDGRTALLWALANRHESVADLLLAHESIDVHRADNEGWTPLMMASRNGYTSLVDRLVQMEGIEVNAQNKDGKTALLLASAHGHPSTVSRLLEEERVDVHLRDSNGSSALVLAAILGEWERFFSESEKILAAFYTTFPFVRHVHGFYGLELFLLMGYEQSASGESNQAAYEAVVARLLQTPGTHVSYQDPGFTVLMSAACAGDCVPIIDQLLAADGTRLNAQSPQDGCTALMLASRRNHVKAVDRLLRQPGIDVNLQNKRGESALMLAVQEGHSKVVDRLLRAEGLDSSLRDNRGWTLLMAACYRGKTEIFDRLLQLNPVEAHARSKDGQTTLMIAAGAWRSEIVQRLLRIEGTQVNLRDENGFTALMHACYHPVHFELKYMGCKPVQTVSLLLATKGIEVNAVSADGDTALLLAARHRNNGTVKQLLQVDDI</sequence>
<dbReference type="Pfam" id="PF12796">
    <property type="entry name" value="Ank_2"/>
    <property type="match status" value="3"/>
</dbReference>
<dbReference type="InParanoid" id="A8P571"/>
<feature type="domain" description="Nephrocystin 3-like N-terminal" evidence="5">
    <location>
        <begin position="163"/>
        <end position="315"/>
    </location>
</feature>
<dbReference type="SUPFAM" id="SSF52540">
    <property type="entry name" value="P-loop containing nucleoside triphosphate hydrolases"/>
    <property type="match status" value="1"/>
</dbReference>
<dbReference type="InterPro" id="IPR002110">
    <property type="entry name" value="Ankyrin_rpt"/>
</dbReference>
<feature type="repeat" description="ANK" evidence="3">
    <location>
        <begin position="886"/>
        <end position="919"/>
    </location>
</feature>
<gene>
    <name evidence="6" type="ORF">CC1G_12362</name>
</gene>
<evidence type="ECO:0000256" key="2">
    <source>
        <dbReference type="ARBA" id="ARBA00023043"/>
    </source>
</evidence>
<dbReference type="PROSITE" id="PS50297">
    <property type="entry name" value="ANK_REP_REGION"/>
    <property type="match status" value="3"/>
</dbReference>
<evidence type="ECO:0000256" key="4">
    <source>
        <dbReference type="SAM" id="MobiDB-lite"/>
    </source>
</evidence>
<name>A8P571_COPC7</name>
<dbReference type="SMART" id="SM00248">
    <property type="entry name" value="ANK"/>
    <property type="match status" value="12"/>
</dbReference>
<dbReference type="InterPro" id="IPR056884">
    <property type="entry name" value="NPHP3-like_N"/>
</dbReference>
<reference evidence="6 7" key="1">
    <citation type="journal article" date="2010" name="Proc. Natl. Acad. Sci. U.S.A.">
        <title>Insights into evolution of multicellular fungi from the assembled chromosomes of the mushroom Coprinopsis cinerea (Coprinus cinereus).</title>
        <authorList>
            <person name="Stajich J.E."/>
            <person name="Wilke S.K."/>
            <person name="Ahren D."/>
            <person name="Au C.H."/>
            <person name="Birren B.W."/>
            <person name="Borodovsky M."/>
            <person name="Burns C."/>
            <person name="Canback B."/>
            <person name="Casselton L.A."/>
            <person name="Cheng C.K."/>
            <person name="Deng J."/>
            <person name="Dietrich F.S."/>
            <person name="Fargo D.C."/>
            <person name="Farman M.L."/>
            <person name="Gathman A.C."/>
            <person name="Goldberg J."/>
            <person name="Guigo R."/>
            <person name="Hoegger P.J."/>
            <person name="Hooker J.B."/>
            <person name="Huggins A."/>
            <person name="James T.Y."/>
            <person name="Kamada T."/>
            <person name="Kilaru S."/>
            <person name="Kodira C."/>
            <person name="Kues U."/>
            <person name="Kupfer D."/>
            <person name="Kwan H.S."/>
            <person name="Lomsadze A."/>
            <person name="Li W."/>
            <person name="Lilly W.W."/>
            <person name="Ma L.J."/>
            <person name="Mackey A.J."/>
            <person name="Manning G."/>
            <person name="Martin F."/>
            <person name="Muraguchi H."/>
            <person name="Natvig D.O."/>
            <person name="Palmerini H."/>
            <person name="Ramesh M.A."/>
            <person name="Rehmeyer C.J."/>
            <person name="Roe B.A."/>
            <person name="Shenoy N."/>
            <person name="Stanke M."/>
            <person name="Ter-Hovhannisyan V."/>
            <person name="Tunlid A."/>
            <person name="Velagapudi R."/>
            <person name="Vision T.J."/>
            <person name="Zeng Q."/>
            <person name="Zolan M.E."/>
            <person name="Pukkila P.J."/>
        </authorList>
    </citation>
    <scope>NUCLEOTIDE SEQUENCE [LARGE SCALE GENOMIC DNA]</scope>
    <source>
        <strain evidence="7">Okayama-7 / 130 / ATCC MYA-4618 / FGSC 9003</strain>
    </source>
</reference>
<dbReference type="Pfam" id="PF24883">
    <property type="entry name" value="NPHP3_N"/>
    <property type="match status" value="1"/>
</dbReference>
<dbReference type="VEuPathDB" id="FungiDB:CC1G_12362"/>
<dbReference type="SUPFAM" id="SSF48403">
    <property type="entry name" value="Ankyrin repeat"/>
    <property type="match status" value="2"/>
</dbReference>
<protein>
    <submittedName>
        <fullName evidence="6">Ankyrin repeat domain-containing protein 50</fullName>
    </submittedName>
</protein>
<dbReference type="InterPro" id="IPR027417">
    <property type="entry name" value="P-loop_NTPase"/>
</dbReference>
<dbReference type="Gene3D" id="1.25.40.20">
    <property type="entry name" value="Ankyrin repeat-containing domain"/>
    <property type="match status" value="4"/>
</dbReference>
<dbReference type="HOGENOM" id="CLU_000288_34_23_1"/>
<proteinExistence type="predicted"/>
<dbReference type="OMA" id="TAHYDIH"/>
<dbReference type="GeneID" id="6015482"/>
<comment type="caution">
    <text evidence="6">The sequence shown here is derived from an EMBL/GenBank/DDBJ whole genome shotgun (WGS) entry which is preliminary data.</text>
</comment>
<evidence type="ECO:0000313" key="6">
    <source>
        <dbReference type="EMBL" id="EAU82932.2"/>
    </source>
</evidence>
<feature type="repeat" description="ANK" evidence="3">
    <location>
        <begin position="697"/>
        <end position="730"/>
    </location>
</feature>
<evidence type="ECO:0000313" key="7">
    <source>
        <dbReference type="Proteomes" id="UP000001861"/>
    </source>
</evidence>
<dbReference type="Gene3D" id="3.40.50.300">
    <property type="entry name" value="P-loop containing nucleotide triphosphate hydrolases"/>
    <property type="match status" value="1"/>
</dbReference>
<organism evidence="6 7">
    <name type="scientific">Coprinopsis cinerea (strain Okayama-7 / 130 / ATCC MYA-4618 / FGSC 9003)</name>
    <name type="common">Inky cap fungus</name>
    <name type="synonym">Hormographiella aspergillata</name>
    <dbReference type="NCBI Taxonomy" id="240176"/>
    <lineage>
        <taxon>Eukaryota</taxon>
        <taxon>Fungi</taxon>
        <taxon>Dikarya</taxon>
        <taxon>Basidiomycota</taxon>
        <taxon>Agaricomycotina</taxon>
        <taxon>Agaricomycetes</taxon>
        <taxon>Agaricomycetidae</taxon>
        <taxon>Agaricales</taxon>
        <taxon>Agaricineae</taxon>
        <taxon>Psathyrellaceae</taxon>
        <taxon>Coprinopsis</taxon>
    </lineage>
</organism>
<dbReference type="PANTHER" id="PTHR24173">
    <property type="entry name" value="ANKYRIN REPEAT CONTAINING"/>
    <property type="match status" value="1"/>
</dbReference>
<dbReference type="Proteomes" id="UP000001861">
    <property type="component" value="Unassembled WGS sequence"/>
</dbReference>
<evidence type="ECO:0000256" key="1">
    <source>
        <dbReference type="ARBA" id="ARBA00022737"/>
    </source>
</evidence>
<feature type="repeat" description="ANK" evidence="3">
    <location>
        <begin position="920"/>
        <end position="953"/>
    </location>
</feature>
<dbReference type="EMBL" id="AACS02000011">
    <property type="protein sequence ID" value="EAU82932.2"/>
    <property type="molecule type" value="Genomic_DNA"/>
</dbReference>
<feature type="compositionally biased region" description="Low complexity" evidence="4">
    <location>
        <begin position="17"/>
        <end position="35"/>
    </location>
</feature>
<evidence type="ECO:0000256" key="3">
    <source>
        <dbReference type="PROSITE-ProRule" id="PRU00023"/>
    </source>
</evidence>
<dbReference type="eggNOG" id="KOG0504">
    <property type="taxonomic scope" value="Eukaryota"/>
</dbReference>
<dbReference type="OrthoDB" id="448455at2759"/>
<feature type="repeat" description="ANK" evidence="3">
    <location>
        <begin position="731"/>
        <end position="764"/>
    </location>
</feature>
<dbReference type="InterPro" id="IPR036770">
    <property type="entry name" value="Ankyrin_rpt-contain_sf"/>
</dbReference>
<dbReference type="KEGG" id="cci:CC1G_12362"/>
<evidence type="ECO:0000259" key="5">
    <source>
        <dbReference type="Pfam" id="PF24883"/>
    </source>
</evidence>
<feature type="repeat" description="ANK" evidence="3">
    <location>
        <begin position="988"/>
        <end position="1021"/>
    </location>
</feature>
<dbReference type="PANTHER" id="PTHR24173:SF74">
    <property type="entry name" value="ANKYRIN REPEAT DOMAIN-CONTAINING PROTEIN 16"/>
    <property type="match status" value="1"/>
</dbReference>
<dbReference type="AlphaFoldDB" id="A8P571"/>
<dbReference type="PROSITE" id="PS50088">
    <property type="entry name" value="ANK_REPEAT"/>
    <property type="match status" value="5"/>
</dbReference>
<dbReference type="Pfam" id="PF00023">
    <property type="entry name" value="Ank"/>
    <property type="match status" value="2"/>
</dbReference>